<protein>
    <recommendedName>
        <fullName evidence="3">Sfi1 spindle body domain-containing protein</fullName>
    </recommendedName>
</protein>
<name>A0A6J8ERU7_MYTCO</name>
<dbReference type="EMBL" id="CACVKT020009404">
    <property type="protein sequence ID" value="CAC5421851.1"/>
    <property type="molecule type" value="Genomic_DNA"/>
</dbReference>
<sequence>MNEAVQVKYLSIWKKRFEDKLDLHRAKTFWSNTCARKAAVVWRTVCHHRLLDRLLVTTEPHRQLCLQKVMFDRWKEAKRKIDEEKHKADVTRAILENSLLKQHFIKWKEATEQRLKIRPMLMRQQGSLLSETFLSWHGLVQHKSECRKNKVLFDRKKLRAAFGDWRKQYLIHQLEVTIKAKTTTNQLRRCIIGWSAVIKRKHSAVKFHNQQMVKQLFYCWRGKAFDQIKDKHETRETKELNMYLMREYFKLWHKNLHQQISEREEAIQLMEQQRANFKVKSSFQSWRRLFRATIVARENQKLLVRRQLQKILTEWHDLTDFSVKDAIQKFAVQLGLQSPDGTPEGSVAVVDQLQNLTDFDHTDTHWSSFTSPALGTPRSRRNSDRITTFSDVFELKWCYDGFSRIAVDYDPDHKPSMADTTFLDNRFAIEHAVRTQDEAKEKRHTERIVHLWSTITPEEQSLLPLESSVKGEYKLKLSRNAFAIWA</sequence>
<dbReference type="Proteomes" id="UP000507470">
    <property type="component" value="Unassembled WGS sequence"/>
</dbReference>
<accession>A0A6J8ERU7</accession>
<organism evidence="1 2">
    <name type="scientific">Mytilus coruscus</name>
    <name type="common">Sea mussel</name>
    <dbReference type="NCBI Taxonomy" id="42192"/>
    <lineage>
        <taxon>Eukaryota</taxon>
        <taxon>Metazoa</taxon>
        <taxon>Spiralia</taxon>
        <taxon>Lophotrochozoa</taxon>
        <taxon>Mollusca</taxon>
        <taxon>Bivalvia</taxon>
        <taxon>Autobranchia</taxon>
        <taxon>Pteriomorphia</taxon>
        <taxon>Mytilida</taxon>
        <taxon>Mytiloidea</taxon>
        <taxon>Mytilidae</taxon>
        <taxon>Mytilinae</taxon>
        <taxon>Mytilus</taxon>
    </lineage>
</organism>
<dbReference type="InterPro" id="IPR052270">
    <property type="entry name" value="CACF_protein"/>
</dbReference>
<dbReference type="OrthoDB" id="6075649at2759"/>
<reference evidence="1 2" key="1">
    <citation type="submission" date="2020-06" db="EMBL/GenBank/DDBJ databases">
        <authorList>
            <person name="Li R."/>
            <person name="Bekaert M."/>
        </authorList>
    </citation>
    <scope>NUCLEOTIDE SEQUENCE [LARGE SCALE GENOMIC DNA]</scope>
    <source>
        <strain evidence="2">wild</strain>
    </source>
</reference>
<gene>
    <name evidence="1" type="ORF">MCOR_53936</name>
</gene>
<dbReference type="PANTHER" id="PTHR22028">
    <property type="entry name" value="SFI1 SPINDLE BODY DOMAIN-CONTAINING PROTEIN-RELATED"/>
    <property type="match status" value="1"/>
</dbReference>
<evidence type="ECO:0000313" key="1">
    <source>
        <dbReference type="EMBL" id="CAC5421851.1"/>
    </source>
</evidence>
<dbReference type="GO" id="GO:0019902">
    <property type="term" value="F:phosphatase binding"/>
    <property type="evidence" value="ECO:0007669"/>
    <property type="project" value="TreeGrafter"/>
</dbReference>
<keyword evidence="2" id="KW-1185">Reference proteome</keyword>
<dbReference type="AlphaFoldDB" id="A0A6J8ERU7"/>
<dbReference type="PANTHER" id="PTHR22028:SF9">
    <property type="entry name" value="SFI1 SPINDLE BODY DOMAIN-CONTAINING PROTEIN"/>
    <property type="match status" value="1"/>
</dbReference>
<proteinExistence type="predicted"/>
<evidence type="ECO:0008006" key="3">
    <source>
        <dbReference type="Google" id="ProtNLM"/>
    </source>
</evidence>
<evidence type="ECO:0000313" key="2">
    <source>
        <dbReference type="Proteomes" id="UP000507470"/>
    </source>
</evidence>